<name>A0A0F4YWN3_RASE3</name>
<dbReference type="AlphaFoldDB" id="A0A0F4YWN3"/>
<feature type="region of interest" description="Disordered" evidence="1">
    <location>
        <begin position="269"/>
        <end position="382"/>
    </location>
</feature>
<sequence length="460" mass="50980">MADDGSHLATSQSLASSTLSSSTSSLSTSKLCSQTYKTASQLFLTRRLQESLAALTPIITVPATQDDERYTNGDDVASAVAPIATASSTMRIKVWNLYITLLSNIVDLGPEEGKQAFGQKEWKALVNKVRDGEIWEEIVRIGYRGLEGSVDADVVYNLATLLLNHSPSQKLNQQRLETYLSASGQPDLDIAAHLQDSPSDSRSHLPRNGGTDTPKDLTARVKIIELFTLHVLPRNEEWDYAREFIRFSEVLDEERKDVFLQTLEGLKEEKEKGNQRAAELQREKEAELERQMREEEQRRAEAAAAAERLQQNGHKRTSSEVDYGIEKNHPNGVTKSRSSKQADKQSTTAGKSIPPSGRTTFSPSPPPGSSKNVKKTTGKPAAPVTRQVRALLSALQNLLRNLGQSVAGNPMAFLRTLLFMLGIIMAFSRQDVRERIRKLTNTSWQKVRGTIGMGMKVSYI</sequence>
<feature type="compositionally biased region" description="Low complexity" evidence="1">
    <location>
        <begin position="302"/>
        <end position="311"/>
    </location>
</feature>
<evidence type="ECO:0000256" key="2">
    <source>
        <dbReference type="SAM" id="Phobius"/>
    </source>
</evidence>
<reference evidence="3 4" key="1">
    <citation type="submission" date="2015-04" db="EMBL/GenBank/DDBJ databases">
        <authorList>
            <person name="Heijne W.H."/>
            <person name="Fedorova N.D."/>
            <person name="Nierman W.C."/>
            <person name="Vollebregt A.W."/>
            <person name="Zhao Z."/>
            <person name="Wu L."/>
            <person name="Kumar M."/>
            <person name="Stam H."/>
            <person name="van den Berg M.A."/>
            <person name="Pel H.J."/>
        </authorList>
    </citation>
    <scope>NUCLEOTIDE SEQUENCE [LARGE SCALE GENOMIC DNA]</scope>
    <source>
        <strain evidence="3 4">CBS 393.64</strain>
    </source>
</reference>
<dbReference type="OrthoDB" id="3981028at2759"/>
<dbReference type="GeneID" id="25316090"/>
<dbReference type="RefSeq" id="XP_013328858.1">
    <property type="nucleotide sequence ID" value="XM_013473404.1"/>
</dbReference>
<dbReference type="Proteomes" id="UP000053958">
    <property type="component" value="Unassembled WGS sequence"/>
</dbReference>
<protein>
    <recommendedName>
        <fullName evidence="5">Peroxin 26</fullName>
    </recommendedName>
</protein>
<keyword evidence="2" id="KW-0472">Membrane</keyword>
<comment type="caution">
    <text evidence="3">The sequence shown here is derived from an EMBL/GenBank/DDBJ whole genome shotgun (WGS) entry which is preliminary data.</text>
</comment>
<feature type="region of interest" description="Disordered" evidence="1">
    <location>
        <begin position="193"/>
        <end position="214"/>
    </location>
</feature>
<keyword evidence="4" id="KW-1185">Reference proteome</keyword>
<dbReference type="EMBL" id="LASV01000148">
    <property type="protein sequence ID" value="KKA22246.1"/>
    <property type="molecule type" value="Genomic_DNA"/>
</dbReference>
<keyword evidence="2" id="KW-0812">Transmembrane</keyword>
<accession>A0A0F4YWN3</accession>
<feature type="compositionally biased region" description="Basic and acidic residues" evidence="1">
    <location>
        <begin position="269"/>
        <end position="301"/>
    </location>
</feature>
<keyword evidence="2" id="KW-1133">Transmembrane helix</keyword>
<organism evidence="3 4">
    <name type="scientific">Rasamsonia emersonii (strain ATCC 16479 / CBS 393.64 / IMI 116815)</name>
    <dbReference type="NCBI Taxonomy" id="1408163"/>
    <lineage>
        <taxon>Eukaryota</taxon>
        <taxon>Fungi</taxon>
        <taxon>Dikarya</taxon>
        <taxon>Ascomycota</taxon>
        <taxon>Pezizomycotina</taxon>
        <taxon>Eurotiomycetes</taxon>
        <taxon>Eurotiomycetidae</taxon>
        <taxon>Eurotiales</taxon>
        <taxon>Trichocomaceae</taxon>
        <taxon>Rasamsonia</taxon>
    </lineage>
</organism>
<dbReference type="STRING" id="1408163.A0A0F4YWN3"/>
<evidence type="ECO:0000313" key="3">
    <source>
        <dbReference type="EMBL" id="KKA22246.1"/>
    </source>
</evidence>
<gene>
    <name evidence="3" type="ORF">T310_3741</name>
</gene>
<proteinExistence type="predicted"/>
<evidence type="ECO:0000313" key="4">
    <source>
        <dbReference type="Proteomes" id="UP000053958"/>
    </source>
</evidence>
<feature type="transmembrane region" description="Helical" evidence="2">
    <location>
        <begin position="410"/>
        <end position="428"/>
    </location>
</feature>
<evidence type="ECO:0008006" key="5">
    <source>
        <dbReference type="Google" id="ProtNLM"/>
    </source>
</evidence>
<evidence type="ECO:0000256" key="1">
    <source>
        <dbReference type="SAM" id="MobiDB-lite"/>
    </source>
</evidence>